<feature type="region of interest" description="Disordered" evidence="2">
    <location>
        <begin position="685"/>
        <end position="709"/>
    </location>
</feature>
<dbReference type="InterPro" id="IPR018731">
    <property type="entry name" value="Atg13_N"/>
</dbReference>
<feature type="domain" description="Autophagy-related protein 13 N-terminal" evidence="3">
    <location>
        <begin position="14"/>
        <end position="80"/>
    </location>
</feature>
<dbReference type="InterPro" id="IPR036570">
    <property type="entry name" value="HORMA_dom_sf"/>
</dbReference>
<proteinExistence type="predicted"/>
<keyword evidence="1" id="KW-0072">Autophagy</keyword>
<feature type="compositionally biased region" description="Acidic residues" evidence="2">
    <location>
        <begin position="436"/>
        <end position="452"/>
    </location>
</feature>
<feature type="region of interest" description="Disordered" evidence="2">
    <location>
        <begin position="747"/>
        <end position="862"/>
    </location>
</feature>
<feature type="compositionally biased region" description="Low complexity" evidence="2">
    <location>
        <begin position="333"/>
        <end position="346"/>
    </location>
</feature>
<feature type="compositionally biased region" description="Low complexity" evidence="2">
    <location>
        <begin position="634"/>
        <end position="651"/>
    </location>
</feature>
<evidence type="ECO:0000313" key="5">
    <source>
        <dbReference type="Proteomes" id="UP001055712"/>
    </source>
</evidence>
<dbReference type="PANTHER" id="PTHR13430:SF4">
    <property type="entry name" value="AUTOPHAGY-RELATED PROTEIN 13"/>
    <property type="match status" value="1"/>
</dbReference>
<feature type="compositionally biased region" description="Low complexity" evidence="2">
    <location>
        <begin position="407"/>
        <end position="421"/>
    </location>
</feature>
<feature type="compositionally biased region" description="Low complexity" evidence="2">
    <location>
        <begin position="386"/>
        <end position="396"/>
    </location>
</feature>
<reference evidence="4" key="1">
    <citation type="journal article" date="2019" name="Plant J.">
        <title>Chlorella vulgaris genome assembly and annotation reveals the molecular basis for metabolic acclimation to high light conditions.</title>
        <authorList>
            <person name="Cecchin M."/>
            <person name="Marcolungo L."/>
            <person name="Rossato M."/>
            <person name="Girolomoni L."/>
            <person name="Cosentino E."/>
            <person name="Cuine S."/>
            <person name="Li-Beisson Y."/>
            <person name="Delledonne M."/>
            <person name="Ballottari M."/>
        </authorList>
    </citation>
    <scope>NUCLEOTIDE SEQUENCE</scope>
    <source>
        <strain evidence="4">211/11P</strain>
    </source>
</reference>
<feature type="compositionally biased region" description="Low complexity" evidence="2">
    <location>
        <begin position="538"/>
        <end position="585"/>
    </location>
</feature>
<dbReference type="AlphaFoldDB" id="A0A9D4TSD5"/>
<dbReference type="GO" id="GO:1990316">
    <property type="term" value="C:Atg1/ULK1 kinase complex"/>
    <property type="evidence" value="ECO:0007669"/>
    <property type="project" value="InterPro"/>
</dbReference>
<name>A0A9D4TSD5_CHLVU</name>
<dbReference type="GO" id="GO:0000423">
    <property type="term" value="P:mitophagy"/>
    <property type="evidence" value="ECO:0007669"/>
    <property type="project" value="TreeGrafter"/>
</dbReference>
<evidence type="ECO:0000256" key="1">
    <source>
        <dbReference type="ARBA" id="ARBA00023006"/>
    </source>
</evidence>
<feature type="compositionally biased region" description="Low complexity" evidence="2">
    <location>
        <begin position="773"/>
        <end position="789"/>
    </location>
</feature>
<sequence length="979" mass="99525">MASSSGTPSLERVISEAFCAAAKVILESRIYASTPRTHQEQAKGRAWFNLEVEEVEGASKALERWRREAGLPLVLEVFLQPWGAVPGGQQDKAETLLERWVVHYYPQLPDSPSHLSRSQLSRLNPSSVYKRLVITLRSLYTYVRVLPAYRMYRACKRQRGSNFTLGYRLHSTLPGAAAAAAPGARRMHSFKFGAVETPYGQLRISVDYQPASTVTILEQTTSPPPLPQIIADYVGSPREAAGGRAVGTPPLRRHTMSASASVRGRGGPSPPSQYQQQQQQQEGALPSPRQHAQPGSSPQSAAERPGGMPLRRSWSTSMRGASPHRAALTSQQSGELPSPASAAALDPAYGSAPQQVSLPAMLRTLSTSAGRHAVGSPAGRPPLAKPPRAASAASPMGPGPTLGRSHSAAPAAASAASSLPLQGSRGIAPGLSLVAGEEEEDDEDDDEEEEGCNGDSPCGSAGSGARQSSAPVSIPGRAGRRLRSSGDLWSLQQAANAPKPLSAPAVSHMQTLQAAAGGAAGAAAGAAGQGLAAGGVGRASPRGGSAAAGQAQQRQQSPAAPRLPLMAAGGPAALGSESSGSAASSLFPTSCSPQLPFAFTPSAQSLSSFGTRGGMLDSVGRLDRVSPRLGRTLSGASNSSSASAPSATAAAHLQQQRLSGGSSGGGGGTSAVTGREVPASMALMRRPSWSSRSSTYHQLSGEASQQGVGYSVSPMQDATLESMMAASTPRQFSLNTGGHPSPLLLPSGAMGGGQLAGGRGGRHGGGPGGGGAPPLLTYPSYPSPELSGGLDEGDGLPFALDEASGPSPPFQPCSPQLVPPPSLPLPPAAEDLEQLPVSTPAGPAGSSLQLQDAAGQLPEAAARSTPGPALAAAVPAASMPAAVNTDAAVGAFVRLMQEAPPLRMHAARQAGRAGSVDLSALAGLRAPLPGSSSGSDSSAATCVSDGRSLSLQAGLRQFSRIKERLQQRGVLVAPLPGEP</sequence>
<reference evidence="4" key="2">
    <citation type="submission" date="2020-11" db="EMBL/GenBank/DDBJ databases">
        <authorList>
            <person name="Cecchin M."/>
            <person name="Marcolungo L."/>
            <person name="Rossato M."/>
            <person name="Girolomoni L."/>
            <person name="Cosentino E."/>
            <person name="Cuine S."/>
            <person name="Li-Beisson Y."/>
            <person name="Delledonne M."/>
            <person name="Ballottari M."/>
        </authorList>
    </citation>
    <scope>NUCLEOTIDE SEQUENCE</scope>
    <source>
        <strain evidence="4">211/11P</strain>
        <tissue evidence="4">Whole cell</tissue>
    </source>
</reference>
<accession>A0A9D4TSD5</accession>
<dbReference type="EMBL" id="SIDB01000004">
    <property type="protein sequence ID" value="KAI3433544.1"/>
    <property type="molecule type" value="Genomic_DNA"/>
</dbReference>
<protein>
    <recommendedName>
        <fullName evidence="3">Autophagy-related protein 13 N-terminal domain-containing protein</fullName>
    </recommendedName>
</protein>
<dbReference type="GO" id="GO:0034727">
    <property type="term" value="P:piecemeal microautophagy of the nucleus"/>
    <property type="evidence" value="ECO:0007669"/>
    <property type="project" value="TreeGrafter"/>
</dbReference>
<feature type="compositionally biased region" description="Pro residues" evidence="2">
    <location>
        <begin position="806"/>
        <end position="827"/>
    </location>
</feature>
<feature type="domain" description="Autophagy-related protein 13 N-terminal" evidence="3">
    <location>
        <begin position="88"/>
        <end position="210"/>
    </location>
</feature>
<comment type="caution">
    <text evidence="4">The sequence shown here is derived from an EMBL/GenBank/DDBJ whole genome shotgun (WGS) entry which is preliminary data.</text>
</comment>
<dbReference type="Proteomes" id="UP001055712">
    <property type="component" value="Unassembled WGS sequence"/>
</dbReference>
<feature type="region of interest" description="Disordered" evidence="2">
    <location>
        <begin position="629"/>
        <end position="673"/>
    </location>
</feature>
<gene>
    <name evidence="4" type="ORF">D9Q98_003354</name>
</gene>
<dbReference type="GO" id="GO:0000407">
    <property type="term" value="C:phagophore assembly site"/>
    <property type="evidence" value="ECO:0007669"/>
    <property type="project" value="TreeGrafter"/>
</dbReference>
<feature type="region of interest" description="Disordered" evidence="2">
    <location>
        <begin position="531"/>
        <end position="587"/>
    </location>
</feature>
<feature type="compositionally biased region" description="Low complexity" evidence="2">
    <location>
        <begin position="459"/>
        <end position="470"/>
    </location>
</feature>
<dbReference type="OrthoDB" id="70161at2759"/>
<organism evidence="4 5">
    <name type="scientific">Chlorella vulgaris</name>
    <name type="common">Green alga</name>
    <dbReference type="NCBI Taxonomy" id="3077"/>
    <lineage>
        <taxon>Eukaryota</taxon>
        <taxon>Viridiplantae</taxon>
        <taxon>Chlorophyta</taxon>
        <taxon>core chlorophytes</taxon>
        <taxon>Trebouxiophyceae</taxon>
        <taxon>Chlorellales</taxon>
        <taxon>Chlorellaceae</taxon>
        <taxon>Chlorella clade</taxon>
        <taxon>Chlorella</taxon>
    </lineage>
</organism>
<feature type="region of interest" description="Disordered" evidence="2">
    <location>
        <begin position="370"/>
        <end position="502"/>
    </location>
</feature>
<evidence type="ECO:0000256" key="2">
    <source>
        <dbReference type="SAM" id="MobiDB-lite"/>
    </source>
</evidence>
<dbReference type="GO" id="GO:0005829">
    <property type="term" value="C:cytosol"/>
    <property type="evidence" value="ECO:0007669"/>
    <property type="project" value="TreeGrafter"/>
</dbReference>
<dbReference type="Pfam" id="PF10033">
    <property type="entry name" value="ATG13"/>
    <property type="match status" value="2"/>
</dbReference>
<evidence type="ECO:0000313" key="4">
    <source>
        <dbReference type="EMBL" id="KAI3433544.1"/>
    </source>
</evidence>
<feature type="compositionally biased region" description="Gly residues" evidence="2">
    <location>
        <begin position="749"/>
        <end position="772"/>
    </location>
</feature>
<dbReference type="InterPro" id="IPR040182">
    <property type="entry name" value="ATG13"/>
</dbReference>
<dbReference type="Gene3D" id="3.30.900.10">
    <property type="entry name" value="HORMA domain"/>
    <property type="match status" value="1"/>
</dbReference>
<dbReference type="GO" id="GO:0034497">
    <property type="term" value="P:protein localization to phagophore assembly site"/>
    <property type="evidence" value="ECO:0007669"/>
    <property type="project" value="TreeGrafter"/>
</dbReference>
<evidence type="ECO:0000259" key="3">
    <source>
        <dbReference type="Pfam" id="PF10033"/>
    </source>
</evidence>
<dbReference type="PANTHER" id="PTHR13430">
    <property type="match status" value="1"/>
</dbReference>
<feature type="region of interest" description="Disordered" evidence="2">
    <location>
        <begin position="240"/>
        <end position="346"/>
    </location>
</feature>
<keyword evidence="5" id="KW-1185">Reference proteome</keyword>
<feature type="compositionally biased region" description="Polar residues" evidence="2">
    <location>
        <begin position="688"/>
        <end position="709"/>
    </location>
</feature>